<sequence>MKKLLIGLLFVGIIAVVGYNYLYQDHINVDQSKASASFTSVELLTLFTDQDLQNDEKALDQVIEVQGTITSIENYTIILDNQIFIELSNDYKLKENQLILIKGRCLGYDDLLEEVKIDQAVLIN</sequence>
<organism evidence="1 2">
    <name type="scientific">Nonlabens mediterrranea</name>
    <dbReference type="NCBI Taxonomy" id="1419947"/>
    <lineage>
        <taxon>Bacteria</taxon>
        <taxon>Pseudomonadati</taxon>
        <taxon>Bacteroidota</taxon>
        <taxon>Flavobacteriia</taxon>
        <taxon>Flavobacteriales</taxon>
        <taxon>Flavobacteriaceae</taxon>
        <taxon>Nonlabens</taxon>
    </lineage>
</organism>
<evidence type="ECO:0000313" key="1">
    <source>
        <dbReference type="EMBL" id="MBF4985142.1"/>
    </source>
</evidence>
<keyword evidence="2" id="KW-1185">Reference proteome</keyword>
<dbReference type="Pfam" id="PF12869">
    <property type="entry name" value="tRNA_anti-like"/>
    <property type="match status" value="1"/>
</dbReference>
<name>A0ABS0A728_9FLAO</name>
<comment type="caution">
    <text evidence="1">The sequence shown here is derived from an EMBL/GenBank/DDBJ whole genome shotgun (WGS) entry which is preliminary data.</text>
</comment>
<accession>A0ABS0A728</accession>
<evidence type="ECO:0008006" key="3">
    <source>
        <dbReference type="Google" id="ProtNLM"/>
    </source>
</evidence>
<dbReference type="Proteomes" id="UP001194729">
    <property type="component" value="Unassembled WGS sequence"/>
</dbReference>
<gene>
    <name evidence="1" type="ORF">FNJ87_12650</name>
</gene>
<proteinExistence type="predicted"/>
<dbReference type="EMBL" id="JADKYU010000663">
    <property type="protein sequence ID" value="MBF4985142.1"/>
    <property type="molecule type" value="Genomic_DNA"/>
</dbReference>
<dbReference type="InterPro" id="IPR024422">
    <property type="entry name" value="Protein_unknown_function_OB"/>
</dbReference>
<evidence type="ECO:0000313" key="2">
    <source>
        <dbReference type="Proteomes" id="UP001194729"/>
    </source>
</evidence>
<protein>
    <recommendedName>
        <fullName evidence="3">tRNA_anti-like</fullName>
    </recommendedName>
</protein>
<reference evidence="1 2" key="1">
    <citation type="submission" date="2020-11" db="EMBL/GenBank/DDBJ databases">
        <title>P. mediterranea TC4 genome.</title>
        <authorList>
            <person name="Molmeret M."/>
        </authorList>
    </citation>
    <scope>NUCLEOTIDE SEQUENCE [LARGE SCALE GENOMIC DNA]</scope>
    <source>
        <strain evidence="1 2">TC4</strain>
    </source>
</reference>